<dbReference type="InterPro" id="IPR011893">
    <property type="entry name" value="Selenoprotein_Rdx-typ"/>
</dbReference>
<comment type="caution">
    <text evidence="2">The sequence shown here is derived from an EMBL/GenBank/DDBJ whole genome shotgun (WGS) entry which is preliminary data.</text>
</comment>
<accession>A0A838A7F9</accession>
<keyword evidence="1" id="KW-0676">Redox-active center</keyword>
<dbReference type="NCBIfam" id="TIGR02174">
    <property type="entry name" value="CXXU_selWTH"/>
    <property type="match status" value="1"/>
</dbReference>
<dbReference type="RefSeq" id="WP_180890974.1">
    <property type="nucleotide sequence ID" value="NZ_JACCKD010000001.1"/>
</dbReference>
<evidence type="ECO:0000313" key="2">
    <source>
        <dbReference type="EMBL" id="MBA0124062.1"/>
    </source>
</evidence>
<evidence type="ECO:0000256" key="1">
    <source>
        <dbReference type="ARBA" id="ARBA00023284"/>
    </source>
</evidence>
<dbReference type="Gene3D" id="3.40.30.10">
    <property type="entry name" value="Glutaredoxin"/>
    <property type="match status" value="1"/>
</dbReference>
<dbReference type="Proteomes" id="UP000582974">
    <property type="component" value="Unassembled WGS sequence"/>
</dbReference>
<dbReference type="SUPFAM" id="SSF52833">
    <property type="entry name" value="Thioredoxin-like"/>
    <property type="match status" value="1"/>
</dbReference>
<gene>
    <name evidence="2" type="ORF">H0B56_00725</name>
</gene>
<dbReference type="InterPro" id="IPR036249">
    <property type="entry name" value="Thioredoxin-like_sf"/>
</dbReference>
<organism evidence="2 3">
    <name type="scientific">Haloechinothrix aidingensis</name>
    <dbReference type="NCBI Taxonomy" id="2752311"/>
    <lineage>
        <taxon>Bacteria</taxon>
        <taxon>Bacillati</taxon>
        <taxon>Actinomycetota</taxon>
        <taxon>Actinomycetes</taxon>
        <taxon>Pseudonocardiales</taxon>
        <taxon>Pseudonocardiaceae</taxon>
        <taxon>Haloechinothrix</taxon>
    </lineage>
</organism>
<reference evidence="2 3" key="1">
    <citation type="submission" date="2020-07" db="EMBL/GenBank/DDBJ databases">
        <title>Genome of Haloechinothrix sp.</title>
        <authorList>
            <person name="Tang S.-K."/>
            <person name="Yang L."/>
            <person name="Zhu W.-Y."/>
        </authorList>
    </citation>
    <scope>NUCLEOTIDE SEQUENCE [LARGE SCALE GENOMIC DNA]</scope>
    <source>
        <strain evidence="2 3">YIM 98757</strain>
    </source>
</reference>
<dbReference type="Pfam" id="PF10262">
    <property type="entry name" value="Rdx"/>
    <property type="match status" value="1"/>
</dbReference>
<evidence type="ECO:0000313" key="3">
    <source>
        <dbReference type="Proteomes" id="UP000582974"/>
    </source>
</evidence>
<keyword evidence="3" id="KW-1185">Reference proteome</keyword>
<name>A0A838A7F9_9PSEU</name>
<proteinExistence type="predicted"/>
<sequence>MNEVEIEYCEPCGLLPAAEKTGHALLTTHAGRIHGLRFTPGHGGVFRVDVDGETVFDKASEEDFDVDVIVARVGARLTPPTIQL</sequence>
<dbReference type="EMBL" id="JACCKD010000001">
    <property type="protein sequence ID" value="MBA0124062.1"/>
    <property type="molecule type" value="Genomic_DNA"/>
</dbReference>
<dbReference type="AlphaFoldDB" id="A0A838A7F9"/>
<protein>
    <submittedName>
        <fullName evidence="2">SelT/SelW/SelH family protein</fullName>
    </submittedName>
</protein>